<dbReference type="PROSITE" id="PS00211">
    <property type="entry name" value="ABC_TRANSPORTER_1"/>
    <property type="match status" value="1"/>
</dbReference>
<dbReference type="InterPro" id="IPR027417">
    <property type="entry name" value="P-loop_NTPase"/>
</dbReference>
<dbReference type="AlphaFoldDB" id="A0AA39U7N2"/>
<name>A0AA39U7N2_9PEZI</name>
<dbReference type="GO" id="GO:0016020">
    <property type="term" value="C:membrane"/>
    <property type="evidence" value="ECO:0007669"/>
    <property type="project" value="TreeGrafter"/>
</dbReference>
<feature type="domain" description="ABC transporter" evidence="4">
    <location>
        <begin position="210"/>
        <end position="429"/>
    </location>
</feature>
<dbReference type="InterPro" id="IPR017871">
    <property type="entry name" value="ABC_transporter-like_CS"/>
</dbReference>
<dbReference type="Pfam" id="PF00005">
    <property type="entry name" value="ABC_tran"/>
    <property type="match status" value="1"/>
</dbReference>
<keyword evidence="3" id="KW-1133">Transmembrane helix</keyword>
<organism evidence="5 6">
    <name type="scientific">Bombardia bombarda</name>
    <dbReference type="NCBI Taxonomy" id="252184"/>
    <lineage>
        <taxon>Eukaryota</taxon>
        <taxon>Fungi</taxon>
        <taxon>Dikarya</taxon>
        <taxon>Ascomycota</taxon>
        <taxon>Pezizomycotina</taxon>
        <taxon>Sordariomycetes</taxon>
        <taxon>Sordariomycetidae</taxon>
        <taxon>Sordariales</taxon>
        <taxon>Lasiosphaeriaceae</taxon>
        <taxon>Bombardia</taxon>
    </lineage>
</organism>
<dbReference type="GO" id="GO:0042626">
    <property type="term" value="F:ATPase-coupled transmembrane transporter activity"/>
    <property type="evidence" value="ECO:0007669"/>
    <property type="project" value="TreeGrafter"/>
</dbReference>
<sequence length="437" mass="46724">MSHNASFCNDWALGPVQGCRGDFDLSLLYVSLPAQFTASLALEVALLALEIIERKGLAPEWQNKSPEETAGVLSRSLLVWLSGILAKGRKTLLSPTDLDPLREGLATRQLSDAFRSAWNSKDNSKGKLKDSRYDHPSLKLVFVLIRALKWSLGDTTFVGSVGYGFVITYGVVYIGLAVSACIYWRLTYQSLVKLRGCIISAVYEHTIEMLSPVSVTYALPSTSSTTDAESANDADTNLALKDISIAIQAGQKVAICGRSGSGKSTLLAALASMIELASGNIFTVAKNVNPLNNRSADQVRTVLEKVNMWETISANGGVDAEIDLDSLSQGQKQLLALARALLKGGNLVLMDEATSSVDQHTAELISLPDKTQRRTSQDPGMKFTALPLALFVAAAAAASTTAVPGAMDQAIPHFTIIAAEDHNRGQLDAPTADVGER</sequence>
<evidence type="ECO:0000313" key="6">
    <source>
        <dbReference type="Proteomes" id="UP001174934"/>
    </source>
</evidence>
<accession>A0AA39U7N2</accession>
<dbReference type="GO" id="GO:0005524">
    <property type="term" value="F:ATP binding"/>
    <property type="evidence" value="ECO:0007669"/>
    <property type="project" value="UniProtKB-KW"/>
</dbReference>
<evidence type="ECO:0000256" key="2">
    <source>
        <dbReference type="ARBA" id="ARBA00022840"/>
    </source>
</evidence>
<evidence type="ECO:0000313" key="5">
    <source>
        <dbReference type="EMBL" id="KAK0612869.1"/>
    </source>
</evidence>
<comment type="caution">
    <text evidence="5">The sequence shown here is derived from an EMBL/GenBank/DDBJ whole genome shotgun (WGS) entry which is preliminary data.</text>
</comment>
<keyword evidence="1" id="KW-0547">Nucleotide-binding</keyword>
<keyword evidence="3" id="KW-0472">Membrane</keyword>
<dbReference type="SUPFAM" id="SSF52540">
    <property type="entry name" value="P-loop containing nucleoside triphosphate hydrolases"/>
    <property type="match status" value="1"/>
</dbReference>
<keyword evidence="6" id="KW-1185">Reference proteome</keyword>
<proteinExistence type="predicted"/>
<dbReference type="SMART" id="SM00382">
    <property type="entry name" value="AAA"/>
    <property type="match status" value="1"/>
</dbReference>
<dbReference type="EMBL" id="JAULSR010000008">
    <property type="protein sequence ID" value="KAK0612869.1"/>
    <property type="molecule type" value="Genomic_DNA"/>
</dbReference>
<evidence type="ECO:0000256" key="3">
    <source>
        <dbReference type="SAM" id="Phobius"/>
    </source>
</evidence>
<evidence type="ECO:0000259" key="4">
    <source>
        <dbReference type="PROSITE" id="PS50893"/>
    </source>
</evidence>
<dbReference type="InterPro" id="IPR003439">
    <property type="entry name" value="ABC_transporter-like_ATP-bd"/>
</dbReference>
<dbReference type="PROSITE" id="PS50893">
    <property type="entry name" value="ABC_TRANSPORTER_2"/>
    <property type="match status" value="1"/>
</dbReference>
<dbReference type="InterPro" id="IPR050173">
    <property type="entry name" value="ABC_transporter_C-like"/>
</dbReference>
<feature type="transmembrane region" description="Helical" evidence="3">
    <location>
        <begin position="383"/>
        <end position="403"/>
    </location>
</feature>
<evidence type="ECO:0000256" key="1">
    <source>
        <dbReference type="ARBA" id="ARBA00022741"/>
    </source>
</evidence>
<gene>
    <name evidence="5" type="ORF">B0T17DRAFT_620259</name>
</gene>
<protein>
    <submittedName>
        <fullName evidence="5">P-loop containing nucleoside triphosphate hydrolase protein</fullName>
    </submittedName>
</protein>
<feature type="transmembrane region" description="Helical" evidence="3">
    <location>
        <begin position="165"/>
        <end position="186"/>
    </location>
</feature>
<keyword evidence="3" id="KW-0812">Transmembrane</keyword>
<reference evidence="5" key="1">
    <citation type="submission" date="2023-06" db="EMBL/GenBank/DDBJ databases">
        <title>Genome-scale phylogeny and comparative genomics of the fungal order Sordariales.</title>
        <authorList>
            <consortium name="Lawrence Berkeley National Laboratory"/>
            <person name="Hensen N."/>
            <person name="Bonometti L."/>
            <person name="Westerberg I."/>
            <person name="Brannstrom I.O."/>
            <person name="Guillou S."/>
            <person name="Cros-Aarteil S."/>
            <person name="Calhoun S."/>
            <person name="Haridas S."/>
            <person name="Kuo A."/>
            <person name="Mondo S."/>
            <person name="Pangilinan J."/>
            <person name="Riley R."/>
            <person name="LaButti K."/>
            <person name="Andreopoulos B."/>
            <person name="Lipzen A."/>
            <person name="Chen C."/>
            <person name="Yanf M."/>
            <person name="Daum C."/>
            <person name="Ng V."/>
            <person name="Clum A."/>
            <person name="Steindorff A."/>
            <person name="Ohm R."/>
            <person name="Martin F."/>
            <person name="Silar P."/>
            <person name="Natvig D."/>
            <person name="Lalanne C."/>
            <person name="Gautier V."/>
            <person name="Ament-velasquez S.L."/>
            <person name="Kruys A."/>
            <person name="Hutchinson M.I."/>
            <person name="Powell A.J."/>
            <person name="Barry K."/>
            <person name="Miller A.N."/>
            <person name="Grigoriev I.V."/>
            <person name="Debuchy R."/>
            <person name="Gladieux P."/>
            <person name="Thoren M.H."/>
            <person name="Johannesson H."/>
        </authorList>
    </citation>
    <scope>NUCLEOTIDE SEQUENCE</scope>
    <source>
        <strain evidence="5">SMH3391-2</strain>
    </source>
</reference>
<dbReference type="GO" id="GO:0016887">
    <property type="term" value="F:ATP hydrolysis activity"/>
    <property type="evidence" value="ECO:0007669"/>
    <property type="project" value="InterPro"/>
</dbReference>
<keyword evidence="5" id="KW-0378">Hydrolase</keyword>
<dbReference type="Gene3D" id="3.40.50.300">
    <property type="entry name" value="P-loop containing nucleotide triphosphate hydrolases"/>
    <property type="match status" value="2"/>
</dbReference>
<dbReference type="Proteomes" id="UP001174934">
    <property type="component" value="Unassembled WGS sequence"/>
</dbReference>
<keyword evidence="2" id="KW-0067">ATP-binding</keyword>
<dbReference type="PANTHER" id="PTHR24223">
    <property type="entry name" value="ATP-BINDING CASSETTE SUB-FAMILY C"/>
    <property type="match status" value="1"/>
</dbReference>
<dbReference type="InterPro" id="IPR003593">
    <property type="entry name" value="AAA+_ATPase"/>
</dbReference>